<evidence type="ECO:0000313" key="10">
    <source>
        <dbReference type="Proteomes" id="UP000779809"/>
    </source>
</evidence>
<dbReference type="Proteomes" id="UP000779809">
    <property type="component" value="Unassembled WGS sequence"/>
</dbReference>
<evidence type="ECO:0000313" key="9">
    <source>
        <dbReference type="EMBL" id="MBI2677534.1"/>
    </source>
</evidence>
<evidence type="ECO:0000259" key="8">
    <source>
        <dbReference type="PROSITE" id="PS50110"/>
    </source>
</evidence>
<dbReference type="InterPro" id="IPR011006">
    <property type="entry name" value="CheY-like_superfamily"/>
</dbReference>
<dbReference type="GO" id="GO:0000160">
    <property type="term" value="P:phosphorelay signal transduction system"/>
    <property type="evidence" value="ECO:0007669"/>
    <property type="project" value="InterPro"/>
</dbReference>
<organism evidence="9 10">
    <name type="scientific">Candidatus Korobacter versatilis</name>
    <dbReference type="NCBI Taxonomy" id="658062"/>
    <lineage>
        <taxon>Bacteria</taxon>
        <taxon>Pseudomonadati</taxon>
        <taxon>Acidobacteriota</taxon>
        <taxon>Terriglobia</taxon>
        <taxon>Terriglobales</taxon>
        <taxon>Candidatus Korobacteraceae</taxon>
        <taxon>Candidatus Korobacter</taxon>
    </lineage>
</organism>
<evidence type="ECO:0000256" key="2">
    <source>
        <dbReference type="ARBA" id="ARBA00022840"/>
    </source>
</evidence>
<dbReference type="SMART" id="SM00382">
    <property type="entry name" value="AAA"/>
    <property type="match status" value="1"/>
</dbReference>
<dbReference type="EMBL" id="JACPNR010000004">
    <property type="protein sequence ID" value="MBI2677534.1"/>
    <property type="molecule type" value="Genomic_DNA"/>
</dbReference>
<dbReference type="InterPro" id="IPR001789">
    <property type="entry name" value="Sig_transdc_resp-reg_receiver"/>
</dbReference>
<feature type="domain" description="Response regulatory" evidence="8">
    <location>
        <begin position="16"/>
        <end position="131"/>
    </location>
</feature>
<evidence type="ECO:0000256" key="4">
    <source>
        <dbReference type="ARBA" id="ARBA00023125"/>
    </source>
</evidence>
<sequence>MRTTAATRAPEATTHHVAIVTPDEGVLPEVEEFLAKNFAVSFLHSAPELLPLLAEVPLDAVLLDLDTVGDKPEDGIAALEELRGIDENFILIALTRSKNRSLRLKAGQVADEFFVAPVDFQELQIVLSRALEKRDMEIENRRLREQIVSKYSLGELIGGSEPMRRVYDAITRLAESPTTIIIRGESGTGKELVARALVQFSTRSEKPFISVNCAALPENLIEAELFGHEKGAFTGAHAARAGHIELAHGGTLFLDEIGSLAHSLQSKLLRVLEERNVQRLGGKTPKKVDFRLVTATNDNLEDMVREGRFREDLYYRIHVVPIFLPPLRERPGDIALLVDHFLRIYCAANKLPLKNVEPGVMDVLEDYPWPGNVRELENVVQRLVLMAEGTTITVKHLPQQLLASSSAKQEALLIPEDGLDFDEEMRRIEIAYLQAALRRTEGKKSAASDLLRIDPQKMKYLCRKYRIDVDR</sequence>
<proteinExistence type="predicted"/>
<protein>
    <submittedName>
        <fullName evidence="9">Sigma-54-dependent Fis family transcriptional regulator</fullName>
    </submittedName>
</protein>
<dbReference type="FunFam" id="3.40.50.300:FF:000006">
    <property type="entry name" value="DNA-binding transcriptional regulator NtrC"/>
    <property type="match status" value="1"/>
</dbReference>
<evidence type="ECO:0000256" key="6">
    <source>
        <dbReference type="PROSITE-ProRule" id="PRU00169"/>
    </source>
</evidence>
<dbReference type="InterPro" id="IPR009057">
    <property type="entry name" value="Homeodomain-like_sf"/>
</dbReference>
<feature type="domain" description="Sigma-54 factor interaction" evidence="7">
    <location>
        <begin position="156"/>
        <end position="385"/>
    </location>
</feature>
<evidence type="ECO:0000256" key="3">
    <source>
        <dbReference type="ARBA" id="ARBA00023015"/>
    </source>
</evidence>
<dbReference type="InterPro" id="IPR025944">
    <property type="entry name" value="Sigma_54_int_dom_CS"/>
</dbReference>
<keyword evidence="5" id="KW-0804">Transcription</keyword>
<keyword evidence="6" id="KW-0597">Phosphoprotein</keyword>
<dbReference type="SUPFAM" id="SSF52540">
    <property type="entry name" value="P-loop containing nucleoside triphosphate hydrolases"/>
    <property type="match status" value="1"/>
</dbReference>
<dbReference type="Gene3D" id="1.10.10.60">
    <property type="entry name" value="Homeodomain-like"/>
    <property type="match status" value="1"/>
</dbReference>
<evidence type="ECO:0000256" key="5">
    <source>
        <dbReference type="ARBA" id="ARBA00023163"/>
    </source>
</evidence>
<dbReference type="PANTHER" id="PTHR32071">
    <property type="entry name" value="TRANSCRIPTIONAL REGULATORY PROTEIN"/>
    <property type="match status" value="1"/>
</dbReference>
<dbReference type="SUPFAM" id="SSF52172">
    <property type="entry name" value="CheY-like"/>
    <property type="match status" value="1"/>
</dbReference>
<keyword evidence="1" id="KW-0547">Nucleotide-binding</keyword>
<feature type="modified residue" description="4-aspartylphosphate" evidence="6">
    <location>
        <position position="64"/>
    </location>
</feature>
<keyword evidence="3" id="KW-0805">Transcription regulation</keyword>
<dbReference type="Gene3D" id="1.10.8.60">
    <property type="match status" value="1"/>
</dbReference>
<evidence type="ECO:0000259" key="7">
    <source>
        <dbReference type="PROSITE" id="PS50045"/>
    </source>
</evidence>
<dbReference type="InterPro" id="IPR025662">
    <property type="entry name" value="Sigma_54_int_dom_ATP-bd_1"/>
</dbReference>
<dbReference type="Pfam" id="PF00158">
    <property type="entry name" value="Sigma54_activat"/>
    <property type="match status" value="1"/>
</dbReference>
<dbReference type="Gene3D" id="3.40.50.300">
    <property type="entry name" value="P-loop containing nucleotide triphosphate hydrolases"/>
    <property type="match status" value="1"/>
</dbReference>
<dbReference type="PROSITE" id="PS50045">
    <property type="entry name" value="SIGMA54_INTERACT_4"/>
    <property type="match status" value="1"/>
</dbReference>
<dbReference type="CDD" id="cd00009">
    <property type="entry name" value="AAA"/>
    <property type="match status" value="1"/>
</dbReference>
<dbReference type="SUPFAM" id="SSF46689">
    <property type="entry name" value="Homeodomain-like"/>
    <property type="match status" value="1"/>
</dbReference>
<keyword evidence="2" id="KW-0067">ATP-binding</keyword>
<dbReference type="GO" id="GO:0003677">
    <property type="term" value="F:DNA binding"/>
    <property type="evidence" value="ECO:0007669"/>
    <property type="project" value="UniProtKB-KW"/>
</dbReference>
<gene>
    <name evidence="9" type="ORF">HYX28_01990</name>
</gene>
<dbReference type="InterPro" id="IPR058031">
    <property type="entry name" value="AAA_lid_NorR"/>
</dbReference>
<comment type="caution">
    <text evidence="9">The sequence shown here is derived from an EMBL/GenBank/DDBJ whole genome shotgun (WGS) entry which is preliminary data.</text>
</comment>
<dbReference type="GO" id="GO:0006355">
    <property type="term" value="P:regulation of DNA-templated transcription"/>
    <property type="evidence" value="ECO:0007669"/>
    <property type="project" value="InterPro"/>
</dbReference>
<dbReference type="InterPro" id="IPR002078">
    <property type="entry name" value="Sigma_54_int"/>
</dbReference>
<dbReference type="InterPro" id="IPR003593">
    <property type="entry name" value="AAA+_ATPase"/>
</dbReference>
<keyword evidence="4" id="KW-0238">DNA-binding</keyword>
<dbReference type="Gene3D" id="3.40.50.2300">
    <property type="match status" value="1"/>
</dbReference>
<evidence type="ECO:0000256" key="1">
    <source>
        <dbReference type="ARBA" id="ARBA00022741"/>
    </source>
</evidence>
<dbReference type="PROSITE" id="PS00688">
    <property type="entry name" value="SIGMA54_INTERACT_3"/>
    <property type="match status" value="1"/>
</dbReference>
<dbReference type="Pfam" id="PF25601">
    <property type="entry name" value="AAA_lid_14"/>
    <property type="match status" value="1"/>
</dbReference>
<accession>A0A932ENP6</accession>
<dbReference type="InterPro" id="IPR025943">
    <property type="entry name" value="Sigma_54_int_dom_ATP-bd_2"/>
</dbReference>
<dbReference type="GO" id="GO:0005524">
    <property type="term" value="F:ATP binding"/>
    <property type="evidence" value="ECO:0007669"/>
    <property type="project" value="UniProtKB-KW"/>
</dbReference>
<reference evidence="9" key="1">
    <citation type="submission" date="2020-07" db="EMBL/GenBank/DDBJ databases">
        <title>Huge and variable diversity of episymbiotic CPR bacteria and DPANN archaea in groundwater ecosystems.</title>
        <authorList>
            <person name="He C.Y."/>
            <person name="Keren R."/>
            <person name="Whittaker M."/>
            <person name="Farag I.F."/>
            <person name="Doudna J."/>
            <person name="Cate J.H.D."/>
            <person name="Banfield J.F."/>
        </authorList>
    </citation>
    <scope>NUCLEOTIDE SEQUENCE</scope>
    <source>
        <strain evidence="9">NC_groundwater_580_Pr5_B-0.1um_64_19</strain>
    </source>
</reference>
<name>A0A932ENP6_9BACT</name>
<dbReference type="PROSITE" id="PS50110">
    <property type="entry name" value="RESPONSE_REGULATORY"/>
    <property type="match status" value="1"/>
</dbReference>
<dbReference type="PROSITE" id="PS00675">
    <property type="entry name" value="SIGMA54_INTERACT_1"/>
    <property type="match status" value="1"/>
</dbReference>
<dbReference type="InterPro" id="IPR027417">
    <property type="entry name" value="P-loop_NTPase"/>
</dbReference>
<dbReference type="AlphaFoldDB" id="A0A932ENP6"/>
<dbReference type="PROSITE" id="PS00676">
    <property type="entry name" value="SIGMA54_INTERACT_2"/>
    <property type="match status" value="1"/>
</dbReference>